<dbReference type="PROSITE" id="PS51328">
    <property type="entry name" value="L_LECTIN_LIKE"/>
    <property type="match status" value="1"/>
</dbReference>
<dbReference type="InterPro" id="IPR040079">
    <property type="entry name" value="Glutathione_S-Trfase"/>
</dbReference>
<feature type="domain" description="GST N-terminal" evidence="8">
    <location>
        <begin position="27"/>
        <end position="121"/>
    </location>
</feature>
<dbReference type="PANTHER" id="PTHR12223">
    <property type="entry name" value="VESICULAR MANNOSE-BINDING LECTIN"/>
    <property type="match status" value="1"/>
</dbReference>
<dbReference type="Pfam" id="PF00043">
    <property type="entry name" value="GST_C"/>
    <property type="match status" value="1"/>
</dbReference>
<feature type="domain" description="GST C-terminal" evidence="9">
    <location>
        <begin position="127"/>
        <end position="253"/>
    </location>
</feature>
<evidence type="ECO:0000256" key="7">
    <source>
        <dbReference type="SAM" id="Phobius"/>
    </source>
</evidence>
<dbReference type="PROSITE" id="PS50404">
    <property type="entry name" value="GST_NTER"/>
    <property type="match status" value="1"/>
</dbReference>
<proteinExistence type="predicted"/>
<dbReference type="Gene3D" id="3.40.30.10">
    <property type="entry name" value="Glutaredoxin"/>
    <property type="match status" value="1"/>
</dbReference>
<dbReference type="SUPFAM" id="SSF52833">
    <property type="entry name" value="Thioredoxin-like"/>
    <property type="match status" value="1"/>
</dbReference>
<dbReference type="InterPro" id="IPR036282">
    <property type="entry name" value="Glutathione-S-Trfase_C_sf"/>
</dbReference>
<dbReference type="SFLD" id="SFLDG01151">
    <property type="entry name" value="Main.2:_Nu-like"/>
    <property type="match status" value="1"/>
</dbReference>
<organism evidence="11 12">
    <name type="scientific">Cryptococcus decagattii</name>
    <dbReference type="NCBI Taxonomy" id="1859122"/>
    <lineage>
        <taxon>Eukaryota</taxon>
        <taxon>Fungi</taxon>
        <taxon>Dikarya</taxon>
        <taxon>Basidiomycota</taxon>
        <taxon>Agaricomycotina</taxon>
        <taxon>Tremellomycetes</taxon>
        <taxon>Tremellales</taxon>
        <taxon>Cryptococcaceae</taxon>
        <taxon>Cryptococcus</taxon>
        <taxon>Cryptococcus gattii species complex</taxon>
    </lineage>
</organism>
<dbReference type="PANTHER" id="PTHR12223:SF45">
    <property type="entry name" value="RE50040P"/>
    <property type="match status" value="1"/>
</dbReference>
<dbReference type="RefSeq" id="XP_064720289.1">
    <property type="nucleotide sequence ID" value="XM_064864217.1"/>
</dbReference>
<dbReference type="InterPro" id="IPR010987">
    <property type="entry name" value="Glutathione-S-Trfase_C-like"/>
</dbReference>
<keyword evidence="12" id="KW-1185">Reference proteome</keyword>
<dbReference type="Pfam" id="PF02798">
    <property type="entry name" value="GST_N"/>
    <property type="match status" value="1"/>
</dbReference>
<feature type="region of interest" description="Disordered" evidence="6">
    <location>
        <begin position="1"/>
        <end position="24"/>
    </location>
</feature>
<gene>
    <name evidence="11" type="ORF">IAS62_002353</name>
</gene>
<accession>A0ABZ2ARA2</accession>
<evidence type="ECO:0000256" key="1">
    <source>
        <dbReference type="ARBA" id="ARBA00004479"/>
    </source>
</evidence>
<evidence type="ECO:0000259" key="9">
    <source>
        <dbReference type="PROSITE" id="PS50405"/>
    </source>
</evidence>
<evidence type="ECO:0000259" key="10">
    <source>
        <dbReference type="PROSITE" id="PS51328"/>
    </source>
</evidence>
<dbReference type="GeneID" id="89989126"/>
<dbReference type="CDD" id="cd03048">
    <property type="entry name" value="GST_N_Ure2p_like"/>
    <property type="match status" value="1"/>
</dbReference>
<sequence>MSASSVPASPIPSPRRPESFPPEATTVTPKLHLFTAATPNGYKPSILLEELHAAYPGNPKIAYDFTQLRFDHTDQKKPEFLKINPNGRIPALVDDNVEGGHNVFESASILLWLVERYDKDYKFWFKDPLERSQALSWIFFAHGGVGPMQGQANHFFRYAPEKIPYGIKRYQDETARLYSVLEGQLAKSESQGYLVGGKFSVADINVFPWVRSYSWAGVDIAPFPNVAKWLERIEARPATYKGLGVPERGKGKRSEEEEEEDAREASNKQKDIQLHSRECVNAAELEDSLAPVIERTVPLRTHSLAAPYVDTDLQNRWWDFGGDAIINTNKHVRLTQDKPSQSGWLWARMPLSVSNWQIDVEFKVDGKANNIFGDGWAFWVTTDRAKQGPVFGSVDWFKGFGIFFDTYANSKHANPFPRVSAMLGDGKTSYDHDRDNEGNEIGGCSENFRRRGDVPTTARLTYVKGRAIQLKLRTKKSDEWKICFETNVDLPESPYIGFSAATGDVSDNHDIVSQAAMNADTNGRSGKGRREVRSGGDGWFMFILKVIGVLAFIAFAVAAVKTYNEQQKSKKHW</sequence>
<evidence type="ECO:0000313" key="12">
    <source>
        <dbReference type="Proteomes" id="UP001432216"/>
    </source>
</evidence>
<dbReference type="InterPro" id="IPR036249">
    <property type="entry name" value="Thioredoxin-like_sf"/>
</dbReference>
<evidence type="ECO:0000259" key="8">
    <source>
        <dbReference type="PROSITE" id="PS50404"/>
    </source>
</evidence>
<dbReference type="Gene3D" id="1.20.1050.10">
    <property type="match status" value="1"/>
</dbReference>
<dbReference type="SFLD" id="SFLDG00358">
    <property type="entry name" value="Main_(cytGST)"/>
    <property type="match status" value="1"/>
</dbReference>
<dbReference type="InterPro" id="IPR051136">
    <property type="entry name" value="Intracellular_Lectin-GPT"/>
</dbReference>
<dbReference type="SFLD" id="SFLDS00019">
    <property type="entry name" value="Glutathione_Transferase_(cytos"/>
    <property type="match status" value="1"/>
</dbReference>
<dbReference type="EMBL" id="CP143809">
    <property type="protein sequence ID" value="WVO21050.1"/>
    <property type="molecule type" value="Genomic_DNA"/>
</dbReference>
<feature type="transmembrane region" description="Helical" evidence="7">
    <location>
        <begin position="539"/>
        <end position="560"/>
    </location>
</feature>
<evidence type="ECO:0000313" key="11">
    <source>
        <dbReference type="EMBL" id="WVO21050.1"/>
    </source>
</evidence>
<evidence type="ECO:0000256" key="3">
    <source>
        <dbReference type="ARBA" id="ARBA00022729"/>
    </source>
</evidence>
<dbReference type="InterPro" id="IPR004046">
    <property type="entry name" value="GST_C"/>
</dbReference>
<dbReference type="CDD" id="cd07308">
    <property type="entry name" value="lectin_leg-like"/>
    <property type="match status" value="1"/>
</dbReference>
<keyword evidence="2 7" id="KW-0812">Transmembrane</keyword>
<keyword evidence="4 7" id="KW-1133">Transmembrane helix</keyword>
<reference evidence="11 12" key="1">
    <citation type="submission" date="2024-01" db="EMBL/GenBank/DDBJ databases">
        <title>Comparative genomics of Cryptococcus and Kwoniella reveals pathogenesis evolution and contrasting modes of karyotype evolution via chromosome fusion or intercentromeric recombination.</title>
        <authorList>
            <person name="Coelho M.A."/>
            <person name="David-Palma M."/>
            <person name="Shea T."/>
            <person name="Bowers K."/>
            <person name="McGinley-Smith S."/>
            <person name="Mohammad A.W."/>
            <person name="Gnirke A."/>
            <person name="Yurkov A.M."/>
            <person name="Nowrousian M."/>
            <person name="Sun S."/>
            <person name="Cuomo C.A."/>
            <person name="Heitman J."/>
        </authorList>
    </citation>
    <scope>NUCLEOTIDE SEQUENCE [LARGE SCALE GENOMIC DNA]</scope>
    <source>
        <strain evidence="11 12">7685027</strain>
    </source>
</reference>
<dbReference type="SUPFAM" id="SSF47616">
    <property type="entry name" value="GST C-terminal domain-like"/>
    <property type="match status" value="1"/>
</dbReference>
<dbReference type="Gene3D" id="2.60.120.200">
    <property type="match status" value="1"/>
</dbReference>
<protein>
    <submittedName>
        <fullName evidence="11">Uncharacterized protein</fullName>
    </submittedName>
</protein>
<evidence type="ECO:0000256" key="6">
    <source>
        <dbReference type="SAM" id="MobiDB-lite"/>
    </source>
</evidence>
<dbReference type="InterPro" id="IPR004045">
    <property type="entry name" value="Glutathione_S-Trfase_N"/>
</dbReference>
<dbReference type="SUPFAM" id="SSF49899">
    <property type="entry name" value="Concanavalin A-like lectins/glucanases"/>
    <property type="match status" value="1"/>
</dbReference>
<evidence type="ECO:0000256" key="2">
    <source>
        <dbReference type="ARBA" id="ARBA00022692"/>
    </source>
</evidence>
<keyword evidence="5 7" id="KW-0472">Membrane</keyword>
<dbReference type="PROSITE" id="PS50405">
    <property type="entry name" value="GST_CTER"/>
    <property type="match status" value="1"/>
</dbReference>
<keyword evidence="3" id="KW-0732">Signal</keyword>
<feature type="region of interest" description="Disordered" evidence="6">
    <location>
        <begin position="242"/>
        <end position="271"/>
    </location>
</feature>
<evidence type="ECO:0000256" key="5">
    <source>
        <dbReference type="ARBA" id="ARBA00023136"/>
    </source>
</evidence>
<comment type="subcellular location">
    <subcellularLocation>
        <location evidence="1">Membrane</location>
        <topology evidence="1">Single-pass type I membrane protein</topology>
    </subcellularLocation>
</comment>
<dbReference type="InterPro" id="IPR005052">
    <property type="entry name" value="Lectin_leg"/>
</dbReference>
<dbReference type="CDD" id="cd10291">
    <property type="entry name" value="GST_C_YfcG_like"/>
    <property type="match status" value="1"/>
</dbReference>
<dbReference type="Pfam" id="PF03388">
    <property type="entry name" value="Lectin_leg-like"/>
    <property type="match status" value="1"/>
</dbReference>
<dbReference type="Proteomes" id="UP001432216">
    <property type="component" value="Chromosome 4"/>
</dbReference>
<dbReference type="InterPro" id="IPR013320">
    <property type="entry name" value="ConA-like_dom_sf"/>
</dbReference>
<name>A0ABZ2ARA2_9TREE</name>
<evidence type="ECO:0000256" key="4">
    <source>
        <dbReference type="ARBA" id="ARBA00022989"/>
    </source>
</evidence>
<feature type="domain" description="L-type lectin-like" evidence="10">
    <location>
        <begin position="296"/>
        <end position="519"/>
    </location>
</feature>